<feature type="compositionally biased region" description="Polar residues" evidence="1">
    <location>
        <begin position="286"/>
        <end position="306"/>
    </location>
</feature>
<dbReference type="EMBL" id="KN823192">
    <property type="protein sequence ID" value="KIO20027.1"/>
    <property type="molecule type" value="Genomic_DNA"/>
</dbReference>
<evidence type="ECO:0000313" key="3">
    <source>
        <dbReference type="Proteomes" id="UP000054248"/>
    </source>
</evidence>
<sequence>MKRSYPSPTKGDIVVEGLASTQPGPLASRPRDEATKRRRIDPLGPDPCELPGPGGHRGGRHGNLQIPREQEYHRKPADLSIESIRRPSRQNASINSRRDSSKRSLLASPFHISSEARAPKPSLRPNGALSRRLSARFETSGRRASAGRLTGSRASLTKASAKRRQSGSHKLNHPKTLDSSTTFPAQFDHADWTVTSDDYADPLPFPKARNLNIQDLPPRILPYEFSSQRLSENELLDRHAEDLCPRTPPKKRRELPKTPIRSPTMSWEISPSDTLFRTVTRSTNFRKSPCTASRSSILGSPSQNAAQAREGLSPELPQMFSIMCGIEEDDLLTDPLTHMNRSNPPTA</sequence>
<gene>
    <name evidence="2" type="ORF">M407DRAFT_30330</name>
</gene>
<evidence type="ECO:0000313" key="2">
    <source>
        <dbReference type="EMBL" id="KIO20027.1"/>
    </source>
</evidence>
<organism evidence="2 3">
    <name type="scientific">Tulasnella calospora MUT 4182</name>
    <dbReference type="NCBI Taxonomy" id="1051891"/>
    <lineage>
        <taxon>Eukaryota</taxon>
        <taxon>Fungi</taxon>
        <taxon>Dikarya</taxon>
        <taxon>Basidiomycota</taxon>
        <taxon>Agaricomycotina</taxon>
        <taxon>Agaricomycetes</taxon>
        <taxon>Cantharellales</taxon>
        <taxon>Tulasnellaceae</taxon>
        <taxon>Tulasnella</taxon>
    </lineage>
</organism>
<dbReference type="Proteomes" id="UP000054248">
    <property type="component" value="Unassembled WGS sequence"/>
</dbReference>
<protein>
    <submittedName>
        <fullName evidence="2">Uncharacterized protein</fullName>
    </submittedName>
</protein>
<feature type="compositionally biased region" description="Basic residues" evidence="1">
    <location>
        <begin position="160"/>
        <end position="173"/>
    </location>
</feature>
<feature type="region of interest" description="Disordered" evidence="1">
    <location>
        <begin position="286"/>
        <end position="310"/>
    </location>
</feature>
<dbReference type="HOGENOM" id="CLU_799720_0_0_1"/>
<evidence type="ECO:0000256" key="1">
    <source>
        <dbReference type="SAM" id="MobiDB-lite"/>
    </source>
</evidence>
<feature type="compositionally biased region" description="Basic and acidic residues" evidence="1">
    <location>
        <begin position="68"/>
        <end position="77"/>
    </location>
</feature>
<feature type="region of interest" description="Disordered" evidence="1">
    <location>
        <begin position="1"/>
        <end position="183"/>
    </location>
</feature>
<proteinExistence type="predicted"/>
<reference evidence="3" key="2">
    <citation type="submission" date="2015-01" db="EMBL/GenBank/DDBJ databases">
        <title>Evolutionary Origins and Diversification of the Mycorrhizal Mutualists.</title>
        <authorList>
            <consortium name="DOE Joint Genome Institute"/>
            <consortium name="Mycorrhizal Genomics Consortium"/>
            <person name="Kohler A."/>
            <person name="Kuo A."/>
            <person name="Nagy L.G."/>
            <person name="Floudas D."/>
            <person name="Copeland A."/>
            <person name="Barry K.W."/>
            <person name="Cichocki N."/>
            <person name="Veneault-Fourrey C."/>
            <person name="LaButti K."/>
            <person name="Lindquist E.A."/>
            <person name="Lipzen A."/>
            <person name="Lundell T."/>
            <person name="Morin E."/>
            <person name="Murat C."/>
            <person name="Riley R."/>
            <person name="Ohm R."/>
            <person name="Sun H."/>
            <person name="Tunlid A."/>
            <person name="Henrissat B."/>
            <person name="Grigoriev I.V."/>
            <person name="Hibbett D.S."/>
            <person name="Martin F."/>
        </authorList>
    </citation>
    <scope>NUCLEOTIDE SEQUENCE [LARGE SCALE GENOMIC DNA]</scope>
    <source>
        <strain evidence="3">MUT 4182</strain>
    </source>
</reference>
<accession>A0A0C3LF06</accession>
<reference evidence="2 3" key="1">
    <citation type="submission" date="2014-04" db="EMBL/GenBank/DDBJ databases">
        <authorList>
            <consortium name="DOE Joint Genome Institute"/>
            <person name="Kuo A."/>
            <person name="Girlanda M."/>
            <person name="Perotto S."/>
            <person name="Kohler A."/>
            <person name="Nagy L.G."/>
            <person name="Floudas D."/>
            <person name="Copeland A."/>
            <person name="Barry K.W."/>
            <person name="Cichocki N."/>
            <person name="Veneault-Fourrey C."/>
            <person name="LaButti K."/>
            <person name="Lindquist E.A."/>
            <person name="Lipzen A."/>
            <person name="Lundell T."/>
            <person name="Morin E."/>
            <person name="Murat C."/>
            <person name="Sun H."/>
            <person name="Tunlid A."/>
            <person name="Henrissat B."/>
            <person name="Grigoriev I.V."/>
            <person name="Hibbett D.S."/>
            <person name="Martin F."/>
            <person name="Nordberg H.P."/>
            <person name="Cantor M.N."/>
            <person name="Hua S.X."/>
        </authorList>
    </citation>
    <scope>NUCLEOTIDE SEQUENCE [LARGE SCALE GENOMIC DNA]</scope>
    <source>
        <strain evidence="2 3">MUT 4182</strain>
    </source>
</reference>
<dbReference type="OrthoDB" id="10464402at2759"/>
<keyword evidence="3" id="KW-1185">Reference proteome</keyword>
<name>A0A0C3LF06_9AGAM</name>
<feature type="region of interest" description="Disordered" evidence="1">
    <location>
        <begin position="242"/>
        <end position="265"/>
    </location>
</feature>
<dbReference type="AlphaFoldDB" id="A0A0C3LF06"/>